<dbReference type="AlphaFoldDB" id="A0AA39X778"/>
<dbReference type="PROSITE" id="PS51840">
    <property type="entry name" value="C2_NT"/>
    <property type="match status" value="1"/>
</dbReference>
<protein>
    <submittedName>
        <fullName evidence="3">N-terminal C2 in EEIG1 and EHBP1 proteins-domain-containing protein</fullName>
    </submittedName>
</protein>
<evidence type="ECO:0000313" key="3">
    <source>
        <dbReference type="EMBL" id="KAK0628589.1"/>
    </source>
</evidence>
<dbReference type="PANTHER" id="PTHR21456:SF1">
    <property type="entry name" value="C2 NT-TYPE DOMAIN-CONTAINING PROTEIN"/>
    <property type="match status" value="1"/>
</dbReference>
<evidence type="ECO:0000313" key="4">
    <source>
        <dbReference type="Proteomes" id="UP001174934"/>
    </source>
</evidence>
<reference evidence="3" key="1">
    <citation type="submission" date="2023-06" db="EMBL/GenBank/DDBJ databases">
        <title>Genome-scale phylogeny and comparative genomics of the fungal order Sordariales.</title>
        <authorList>
            <consortium name="Lawrence Berkeley National Laboratory"/>
            <person name="Hensen N."/>
            <person name="Bonometti L."/>
            <person name="Westerberg I."/>
            <person name="Brannstrom I.O."/>
            <person name="Guillou S."/>
            <person name="Cros-Aarteil S."/>
            <person name="Calhoun S."/>
            <person name="Haridas S."/>
            <person name="Kuo A."/>
            <person name="Mondo S."/>
            <person name="Pangilinan J."/>
            <person name="Riley R."/>
            <person name="LaButti K."/>
            <person name="Andreopoulos B."/>
            <person name="Lipzen A."/>
            <person name="Chen C."/>
            <person name="Yanf M."/>
            <person name="Daum C."/>
            <person name="Ng V."/>
            <person name="Clum A."/>
            <person name="Steindorff A."/>
            <person name="Ohm R."/>
            <person name="Martin F."/>
            <person name="Silar P."/>
            <person name="Natvig D."/>
            <person name="Lalanne C."/>
            <person name="Gautier V."/>
            <person name="Ament-velasquez S.L."/>
            <person name="Kruys A."/>
            <person name="Hutchinson M.I."/>
            <person name="Powell A.J."/>
            <person name="Barry K."/>
            <person name="Miller A.N."/>
            <person name="Grigoriev I.V."/>
            <person name="Debuchy R."/>
            <person name="Gladieux P."/>
            <person name="Thoren M.H."/>
            <person name="Johannesson H."/>
        </authorList>
    </citation>
    <scope>NUCLEOTIDE SEQUENCE</scope>
    <source>
        <strain evidence="3">SMH3391-2</strain>
    </source>
</reference>
<evidence type="ECO:0000259" key="2">
    <source>
        <dbReference type="PROSITE" id="PS51840"/>
    </source>
</evidence>
<feature type="region of interest" description="Disordered" evidence="1">
    <location>
        <begin position="308"/>
        <end position="405"/>
    </location>
</feature>
<comment type="caution">
    <text evidence="3">The sequence shown here is derived from an EMBL/GenBank/DDBJ whole genome shotgun (WGS) entry which is preliminary data.</text>
</comment>
<dbReference type="EMBL" id="JAULSR010000002">
    <property type="protein sequence ID" value="KAK0628589.1"/>
    <property type="molecule type" value="Genomic_DNA"/>
</dbReference>
<proteinExistence type="predicted"/>
<feature type="domain" description="C2 NT-type" evidence="2">
    <location>
        <begin position="5"/>
        <end position="171"/>
    </location>
</feature>
<organism evidence="3 4">
    <name type="scientific">Bombardia bombarda</name>
    <dbReference type="NCBI Taxonomy" id="252184"/>
    <lineage>
        <taxon>Eukaryota</taxon>
        <taxon>Fungi</taxon>
        <taxon>Dikarya</taxon>
        <taxon>Ascomycota</taxon>
        <taxon>Pezizomycotina</taxon>
        <taxon>Sordariomycetes</taxon>
        <taxon>Sordariomycetidae</taxon>
        <taxon>Sordariales</taxon>
        <taxon>Lasiosphaeriaceae</taxon>
        <taxon>Bombardia</taxon>
    </lineage>
</organism>
<feature type="compositionally biased region" description="Basic and acidic residues" evidence="1">
    <location>
        <begin position="179"/>
        <end position="189"/>
    </location>
</feature>
<dbReference type="InterPro" id="IPR039931">
    <property type="entry name" value="EEIG1/2-like"/>
</dbReference>
<keyword evidence="4" id="KW-1185">Reference proteome</keyword>
<gene>
    <name evidence="3" type="ORF">B0T17DRAFT_487124</name>
</gene>
<dbReference type="PANTHER" id="PTHR21456">
    <property type="entry name" value="FAMILY WITH SEQUENCE SIMILARITY 102"/>
    <property type="match status" value="1"/>
</dbReference>
<evidence type="ECO:0000256" key="1">
    <source>
        <dbReference type="SAM" id="MobiDB-lite"/>
    </source>
</evidence>
<feature type="compositionally biased region" description="Polar residues" evidence="1">
    <location>
        <begin position="330"/>
        <end position="347"/>
    </location>
</feature>
<sequence length="530" mass="56757">MQFLPLVSKARKPKFELHLTIYDLNNVPLVSGGSLVKWHIPHSIHGEHRGRTPKCPIANHRVEYGYSKLVPLRITIDRNSNLVDCPIEFEVLQEFNPGGASGAIGREEKITLGTIRLNLSEYVEESEAIVRDGANVAEARTSFASSYQGGERSGHQRKRSSLSGISIPTGPDTSPKPSHLSETEEEHATTESGGVREGVVRRYLMQESKINSTLKLGILMLQVDGERNFVAPPLKTAPVFGGIAGLVSGDALEPVDPSAEASGQVPSLSNKSRDVFELQDAYRRVLAASWASQPGELPADQCIEDIFAGGDGFRPSSSDTETHHHHGRDSSSPNPKHHPSTSSHRSVNTNNGNSNGGGVDIDTVTTRTPSTSSSGNSRNNQSREEANGNGGGNNNGGSTSGEEDVMGTLRPRDLARMRALHMRNQSAATDRSSATIVAGGDRDRELTRMLASSLHIHRGRDGPGGKVTAAADGHGHGHGLNSHSRNDSLASLATTVGSDRGRDVYKRALEVDEFEVREDLVAWAAPGASV</sequence>
<accession>A0AA39X778</accession>
<name>A0AA39X778_9PEZI</name>
<dbReference type="Pfam" id="PF10358">
    <property type="entry name" value="NT-C2"/>
    <property type="match status" value="1"/>
</dbReference>
<feature type="compositionally biased region" description="Gly residues" evidence="1">
    <location>
        <begin position="388"/>
        <end position="399"/>
    </location>
</feature>
<feature type="region of interest" description="Disordered" evidence="1">
    <location>
        <begin position="144"/>
        <end position="194"/>
    </location>
</feature>
<feature type="compositionally biased region" description="Low complexity" evidence="1">
    <location>
        <begin position="363"/>
        <end position="380"/>
    </location>
</feature>
<dbReference type="InterPro" id="IPR019448">
    <property type="entry name" value="NT-C2"/>
</dbReference>
<feature type="compositionally biased region" description="Polar residues" evidence="1">
    <location>
        <begin position="161"/>
        <end position="176"/>
    </location>
</feature>
<dbReference type="Proteomes" id="UP001174934">
    <property type="component" value="Unassembled WGS sequence"/>
</dbReference>